<dbReference type="GO" id="GO:0055085">
    <property type="term" value="P:transmembrane transport"/>
    <property type="evidence" value="ECO:0007669"/>
    <property type="project" value="InterPro"/>
</dbReference>
<dbReference type="EMBL" id="CXWD01000024">
    <property type="protein sequence ID" value="CTQ76017.1"/>
    <property type="molecule type" value="Genomic_DNA"/>
</dbReference>
<dbReference type="PANTHER" id="PTHR33376">
    <property type="match status" value="1"/>
</dbReference>
<dbReference type="InterPro" id="IPR038404">
    <property type="entry name" value="TRAP_DctP_sf"/>
</dbReference>
<dbReference type="RefSeq" id="WP_055673646.1">
    <property type="nucleotide sequence ID" value="NZ_CXWD01000024.1"/>
</dbReference>
<dbReference type="InterPro" id="IPR018389">
    <property type="entry name" value="DctP_fam"/>
</dbReference>
<keyword evidence="3 4" id="KW-0732">Signal</keyword>
<dbReference type="Proteomes" id="UP000053235">
    <property type="component" value="Unassembled WGS sequence"/>
</dbReference>
<keyword evidence="2" id="KW-0813">Transport</keyword>
<dbReference type="AlphaFoldDB" id="A0A0M7AMY1"/>
<dbReference type="NCBIfam" id="NF037995">
    <property type="entry name" value="TRAP_S1"/>
    <property type="match status" value="1"/>
</dbReference>
<feature type="chain" id="PRO_5005809777" evidence="4">
    <location>
        <begin position="28"/>
        <end position="345"/>
    </location>
</feature>
<gene>
    <name evidence="5" type="primary">yiaO_7</name>
    <name evidence="5" type="ORF">LAX5112_04437</name>
</gene>
<evidence type="ECO:0000313" key="5">
    <source>
        <dbReference type="EMBL" id="CTQ76017.1"/>
    </source>
</evidence>
<comment type="similarity">
    <text evidence="1">Belongs to the bacterial solute-binding protein 7 family.</text>
</comment>
<proteinExistence type="inferred from homology"/>
<organism evidence="5 6">
    <name type="scientific">Roseibium alexandrii</name>
    <dbReference type="NCBI Taxonomy" id="388408"/>
    <lineage>
        <taxon>Bacteria</taxon>
        <taxon>Pseudomonadati</taxon>
        <taxon>Pseudomonadota</taxon>
        <taxon>Alphaproteobacteria</taxon>
        <taxon>Hyphomicrobiales</taxon>
        <taxon>Stappiaceae</taxon>
        <taxon>Roseibium</taxon>
    </lineage>
</organism>
<evidence type="ECO:0000256" key="4">
    <source>
        <dbReference type="SAM" id="SignalP"/>
    </source>
</evidence>
<evidence type="ECO:0000256" key="2">
    <source>
        <dbReference type="ARBA" id="ARBA00022448"/>
    </source>
</evidence>
<reference evidence="6" key="1">
    <citation type="submission" date="2015-07" db="EMBL/GenBank/DDBJ databases">
        <authorList>
            <person name="Rodrigo-Torres Lidia"/>
            <person name="Arahal R.David."/>
        </authorList>
    </citation>
    <scope>NUCLEOTIDE SEQUENCE [LARGE SCALE GENOMIC DNA]</scope>
    <source>
        <strain evidence="6">CECT 5112</strain>
    </source>
</reference>
<evidence type="ECO:0000313" key="6">
    <source>
        <dbReference type="Proteomes" id="UP000053235"/>
    </source>
</evidence>
<sequence length="345" mass="37846">MKRIKNAVCGAVAAGLFAGLMAQPVMAANVDGPPVFWKFSVWGKSRALTAGPEHLAARLAEETGGKFQLKIFYGDQLSKAKENLDGMRVNAFEAAIVCNFYHPAKTPALMVMSLPFLPIKDFDTSIAVRDALYQHPAAVSDLEKWNAISYASTHLPQYEFMGTGEPPETLEDWNGLRVRAGGGVGLAMEKLGAVRQSMPATEVYTALQRGIADAVSFPFTYAHGAYKLQEVASWFTGNLKPGTADCPIVLNKTSYDSLPDQYKDLLASLKPEVDEVYREVYGKADERYLPIFQEALTEVTYDPATREEFQNVAGQPIWRQWVSDNQESFDAQGVLDTVLNAGNGS</sequence>
<name>A0A0M7AMY1_9HYPH</name>
<protein>
    <submittedName>
        <fullName evidence="5">Extracytoplasmic solute receptor protein YiaO</fullName>
    </submittedName>
</protein>
<keyword evidence="6" id="KW-1185">Reference proteome</keyword>
<dbReference type="Pfam" id="PF03480">
    <property type="entry name" value="DctP"/>
    <property type="match status" value="1"/>
</dbReference>
<dbReference type="Gene3D" id="3.40.190.170">
    <property type="entry name" value="Bacterial extracellular solute-binding protein, family 7"/>
    <property type="match status" value="1"/>
</dbReference>
<keyword evidence="5" id="KW-0675">Receptor</keyword>
<evidence type="ECO:0000256" key="3">
    <source>
        <dbReference type="ARBA" id="ARBA00022729"/>
    </source>
</evidence>
<accession>A0A0M7AMY1</accession>
<dbReference type="PANTHER" id="PTHR33376:SF7">
    <property type="entry name" value="C4-DICARBOXYLATE-BINDING PROTEIN DCTB"/>
    <property type="match status" value="1"/>
</dbReference>
<evidence type="ECO:0000256" key="1">
    <source>
        <dbReference type="ARBA" id="ARBA00009023"/>
    </source>
</evidence>
<dbReference type="STRING" id="388408.LAX5112_04437"/>
<feature type="signal peptide" evidence="4">
    <location>
        <begin position="1"/>
        <end position="27"/>
    </location>
</feature>